<accession>A0A1D8P4H9</accession>
<sequence length="566" mass="64884">MNNLNNFILSIFLLILTSAFSQQNYPKDYFQNPLDIPMYLSGTFAELRSNHFHSGLDIKTQQKEGFKVFSIADGYVSRIKVSHWGYGKALYVTHPNGYTSVYAHLKKYSDKIEAYIKKHQYEKESFEIQLFPNNTELQLKKGEVIAYTGSTGGYVGPHLHFEIRDSAARPVNPMHFGITVEDDKSPSINVLMAYPLDDFSHVNQSNIPLQINFKQLPNGNLKANKISASGTIGLGINAFDRLNGALNKNGIYSLEMSVNGEKTFSLYADRFSFSETKYINLLIDYQRYANINQRIQRCYVDSNNPLSIYRDVVNHGYISVQDGMTYNVEITAKDFKGNEKKLIVPIQGKNDSITIKKTEKITPYYISSKEFNKFTKEGVTIAFPKNTFYRDFYLDFDVKEGIAQIHEPNEALDNNYTLTFDVSKYSDEEKKKLFIAGFNSKGNPSYKTTHKKTSTFYTNTKSLGTYTLLSDNEKPSIRTSNFKDEQWVTNYKRLILKVSDNLSGLKTYRGEIDGEWILLEYNPKYGTLTYDFSDKKLSGTKHNLRVIVEDSVGNTNILETTFYRKQ</sequence>
<dbReference type="InterPro" id="IPR011055">
    <property type="entry name" value="Dup_hybrid_motif"/>
</dbReference>
<dbReference type="Gene3D" id="2.70.70.10">
    <property type="entry name" value="Glucose Permease (Domain IIA)"/>
    <property type="match status" value="1"/>
</dbReference>
<feature type="chain" id="PRO_5009110840" evidence="1">
    <location>
        <begin position="22"/>
        <end position="566"/>
    </location>
</feature>
<feature type="signal peptide" evidence="1">
    <location>
        <begin position="1"/>
        <end position="21"/>
    </location>
</feature>
<dbReference type="STRING" id="1850246.LPB138_01780"/>
<dbReference type="Pfam" id="PF01551">
    <property type="entry name" value="Peptidase_M23"/>
    <property type="match status" value="1"/>
</dbReference>
<evidence type="ECO:0000259" key="2">
    <source>
        <dbReference type="Pfam" id="PF01551"/>
    </source>
</evidence>
<protein>
    <submittedName>
        <fullName evidence="3">Peptidase M23</fullName>
    </submittedName>
</protein>
<dbReference type="OrthoDB" id="9810477at2"/>
<dbReference type="PANTHER" id="PTHR21666">
    <property type="entry name" value="PEPTIDASE-RELATED"/>
    <property type="match status" value="1"/>
</dbReference>
<keyword evidence="4" id="KW-1185">Reference proteome</keyword>
<dbReference type="RefSeq" id="WP_070235605.1">
    <property type="nucleotide sequence ID" value="NZ_CP017478.1"/>
</dbReference>
<feature type="domain" description="M23ase beta-sheet core" evidence="2">
    <location>
        <begin position="52"/>
        <end position="120"/>
    </location>
</feature>
<dbReference type="InterPro" id="IPR050570">
    <property type="entry name" value="Cell_wall_metabolism_enzyme"/>
</dbReference>
<dbReference type="AlphaFoldDB" id="A0A1D8P4H9"/>
<dbReference type="GO" id="GO:0004222">
    <property type="term" value="F:metalloendopeptidase activity"/>
    <property type="evidence" value="ECO:0007669"/>
    <property type="project" value="TreeGrafter"/>
</dbReference>
<dbReference type="Proteomes" id="UP000176050">
    <property type="component" value="Chromosome"/>
</dbReference>
<evidence type="ECO:0000256" key="1">
    <source>
        <dbReference type="SAM" id="SignalP"/>
    </source>
</evidence>
<dbReference type="KEGG" id="lul:LPB138_01780"/>
<organism evidence="3 4">
    <name type="scientific">Urechidicola croceus</name>
    <dbReference type="NCBI Taxonomy" id="1850246"/>
    <lineage>
        <taxon>Bacteria</taxon>
        <taxon>Pseudomonadati</taxon>
        <taxon>Bacteroidota</taxon>
        <taxon>Flavobacteriia</taxon>
        <taxon>Flavobacteriales</taxon>
        <taxon>Flavobacteriaceae</taxon>
        <taxon>Urechidicola</taxon>
    </lineage>
</organism>
<dbReference type="PANTHER" id="PTHR21666:SF285">
    <property type="entry name" value="M23 FAMILY METALLOPEPTIDASE"/>
    <property type="match status" value="1"/>
</dbReference>
<proteinExistence type="predicted"/>
<name>A0A1D8P4H9_9FLAO</name>
<gene>
    <name evidence="3" type="ORF">LPB138_01780</name>
</gene>
<reference evidence="3 4" key="1">
    <citation type="submission" date="2016-10" db="EMBL/GenBank/DDBJ databases">
        <title>Lutibacter sp. LPB0138, isolated from marine gastropod.</title>
        <authorList>
            <person name="Kim E."/>
            <person name="Yi H."/>
        </authorList>
    </citation>
    <scope>NUCLEOTIDE SEQUENCE [LARGE SCALE GENOMIC DNA]</scope>
    <source>
        <strain evidence="3 4">LPB0138</strain>
    </source>
</reference>
<dbReference type="CDD" id="cd12797">
    <property type="entry name" value="M23_peptidase"/>
    <property type="match status" value="1"/>
</dbReference>
<evidence type="ECO:0000313" key="4">
    <source>
        <dbReference type="Proteomes" id="UP000176050"/>
    </source>
</evidence>
<dbReference type="EMBL" id="CP017478">
    <property type="protein sequence ID" value="AOW19489.1"/>
    <property type="molecule type" value="Genomic_DNA"/>
</dbReference>
<keyword evidence="1" id="KW-0732">Signal</keyword>
<dbReference type="SUPFAM" id="SSF51261">
    <property type="entry name" value="Duplicated hybrid motif"/>
    <property type="match status" value="1"/>
</dbReference>
<evidence type="ECO:0000313" key="3">
    <source>
        <dbReference type="EMBL" id="AOW19489.1"/>
    </source>
</evidence>
<dbReference type="InterPro" id="IPR016047">
    <property type="entry name" value="M23ase_b-sheet_dom"/>
</dbReference>